<keyword evidence="1" id="KW-1133">Transmembrane helix</keyword>
<keyword evidence="1" id="KW-0472">Membrane</keyword>
<feature type="transmembrane region" description="Helical" evidence="1">
    <location>
        <begin position="12"/>
        <end position="34"/>
    </location>
</feature>
<dbReference type="RefSeq" id="WP_323439134.1">
    <property type="nucleotide sequence ID" value="NZ_JAYFUH010000248.1"/>
</dbReference>
<dbReference type="Proteomes" id="UP001301653">
    <property type="component" value="Unassembled WGS sequence"/>
</dbReference>
<accession>A0ABU5V6X9</accession>
<protein>
    <submittedName>
        <fullName evidence="2">DUF6766 family protein</fullName>
    </submittedName>
</protein>
<organism evidence="2 3">
    <name type="scientific">Stenotrophomonas capsici</name>
    <dbReference type="NCBI Taxonomy" id="3110230"/>
    <lineage>
        <taxon>Bacteria</taxon>
        <taxon>Pseudomonadati</taxon>
        <taxon>Pseudomonadota</taxon>
        <taxon>Gammaproteobacteria</taxon>
        <taxon>Lysobacterales</taxon>
        <taxon>Lysobacteraceae</taxon>
        <taxon>Stenotrophomonas</taxon>
    </lineage>
</organism>
<keyword evidence="3" id="KW-1185">Reference proteome</keyword>
<gene>
    <name evidence="2" type="ORF">VA603_13075</name>
</gene>
<name>A0ABU5V6X9_9GAMM</name>
<evidence type="ECO:0000313" key="2">
    <source>
        <dbReference type="EMBL" id="MEA5668474.1"/>
    </source>
</evidence>
<dbReference type="Pfam" id="PF20554">
    <property type="entry name" value="DUF6766"/>
    <property type="match status" value="1"/>
</dbReference>
<evidence type="ECO:0000256" key="1">
    <source>
        <dbReference type="SAM" id="Phobius"/>
    </source>
</evidence>
<proteinExistence type="predicted"/>
<reference evidence="2 3" key="1">
    <citation type="submission" date="2023-12" db="EMBL/GenBank/DDBJ databases">
        <title>Stenotrophomonas guangdongensis sp. nov., isolated from wilted pepper plants (Capsicum annuum).</title>
        <authorList>
            <person name="Qiu M."/>
            <person name="Li Y."/>
            <person name="Liu Q."/>
            <person name="Zhang X."/>
            <person name="Huang Y."/>
            <person name="Guo R."/>
            <person name="Hu M."/>
            <person name="Zhou J."/>
            <person name="Zhou X."/>
        </authorList>
    </citation>
    <scope>NUCLEOTIDE SEQUENCE [LARGE SCALE GENOMIC DNA]</scope>
    <source>
        <strain evidence="2 3">MH1</strain>
    </source>
</reference>
<feature type="transmembrane region" description="Helical" evidence="1">
    <location>
        <begin position="121"/>
        <end position="143"/>
    </location>
</feature>
<dbReference type="EMBL" id="JAYFUH010000248">
    <property type="protein sequence ID" value="MEA5668474.1"/>
    <property type="molecule type" value="Genomic_DNA"/>
</dbReference>
<keyword evidence="1" id="KW-0812">Transmembrane</keyword>
<comment type="caution">
    <text evidence="2">The sequence shown here is derived from an EMBL/GenBank/DDBJ whole genome shotgun (WGS) entry which is preliminary data.</text>
</comment>
<sequence>MLPCRFCRQNGLSLVLLGLFLAFLAGQIATGFHASNAERRAQGRPPEPMADYLESGHFISATFENWESEFLQMGMYVLLTVGLRQRGSAESRPLDPAREETRIEAGPTPWPLRAGGRWRWLYANSLALAYAGLFLLAFVGHAYGSWIHENEQRAMQGQSPQSVADHVLGAQFWFESMQNWQSEFLAVLSIVVLSIFLRQDKSPESKPLASPHSQTGT</sequence>
<dbReference type="InterPro" id="IPR046657">
    <property type="entry name" value="DUF6766"/>
</dbReference>
<evidence type="ECO:0000313" key="3">
    <source>
        <dbReference type="Proteomes" id="UP001301653"/>
    </source>
</evidence>